<dbReference type="AlphaFoldDB" id="A0A1H4GBH3"/>
<evidence type="ECO:0000313" key="2">
    <source>
        <dbReference type="EMBL" id="SEB06330.1"/>
    </source>
</evidence>
<dbReference type="RefSeq" id="WP_093256865.1">
    <property type="nucleotide sequence ID" value="NZ_FNQM01000045.1"/>
</dbReference>
<dbReference type="CDD" id="cd02042">
    <property type="entry name" value="ParAB_family"/>
    <property type="match status" value="1"/>
</dbReference>
<dbReference type="PANTHER" id="PTHR13696:SF52">
    <property type="entry name" value="PARA FAMILY PROTEIN CT_582"/>
    <property type="match status" value="1"/>
</dbReference>
<protein>
    <submittedName>
        <fullName evidence="2">Chromosome partitioning protein</fullName>
    </submittedName>
</protein>
<reference evidence="2 3" key="1">
    <citation type="submission" date="2016-10" db="EMBL/GenBank/DDBJ databases">
        <authorList>
            <person name="de Groot N.N."/>
        </authorList>
    </citation>
    <scope>NUCLEOTIDE SEQUENCE [LARGE SCALE GENOMIC DNA]</scope>
    <source>
        <strain evidence="2 3">DSM 15345</strain>
    </source>
</reference>
<dbReference type="OrthoDB" id="9777757at2"/>
<feature type="domain" description="CobQ/CobB/MinD/ParA nucleotide binding" evidence="1">
    <location>
        <begin position="131"/>
        <end position="386"/>
    </location>
</feature>
<dbReference type="InterPro" id="IPR002586">
    <property type="entry name" value="CobQ/CobB/MinD/ParA_Nub-bd_dom"/>
</dbReference>
<dbReference type="Proteomes" id="UP000198703">
    <property type="component" value="Unassembled WGS sequence"/>
</dbReference>
<dbReference type="InterPro" id="IPR050678">
    <property type="entry name" value="DNA_Partitioning_ATPase"/>
</dbReference>
<organism evidence="2 3">
    <name type="scientific">Rubrimonas cliftonensis</name>
    <dbReference type="NCBI Taxonomy" id="89524"/>
    <lineage>
        <taxon>Bacteria</taxon>
        <taxon>Pseudomonadati</taxon>
        <taxon>Pseudomonadota</taxon>
        <taxon>Alphaproteobacteria</taxon>
        <taxon>Rhodobacterales</taxon>
        <taxon>Paracoccaceae</taxon>
        <taxon>Rubrimonas</taxon>
    </lineage>
</organism>
<evidence type="ECO:0000313" key="3">
    <source>
        <dbReference type="Proteomes" id="UP000198703"/>
    </source>
</evidence>
<dbReference type="EMBL" id="FNQM01000045">
    <property type="protein sequence ID" value="SEB06330.1"/>
    <property type="molecule type" value="Genomic_DNA"/>
</dbReference>
<gene>
    <name evidence="2" type="ORF">SAMN05444370_1456</name>
</gene>
<name>A0A1H4GBH3_9RHOB</name>
<dbReference type="InterPro" id="IPR027417">
    <property type="entry name" value="P-loop_NTPase"/>
</dbReference>
<proteinExistence type="predicted"/>
<sequence>MRDSPEQAGDPAYPNAGIFDFAARAARSVASAQSALRLAATKEQRILRRFSLREACGYLGIERATLDIMLRHPDAPTPVAPDSNAPTQFMQDPTLSASDLMTLRAIADSANPAEAPARPFWRGADQPPVTICFSSQKGGSGKSIAASNLAIAAALSYGMRVAVIDADPQATASLYFATDRMAVANAEAATFVRFMGVDGPKDPLVDHDGLALDQFWQATPWPGLRLLPGGAEIQEADIALHFLAARGELREHPIHRILRDALGRWIKAHPATVRADDLRDATGRLDRTALAQGMSETVDLIVIDCAPSLSISQLNAVVASDMLVVPQTMRGFDLSTLEIYLGSLAAYGDVLRTLDRGTAFAPLPSYILPTIVSSQSDTDMRHVAELYVADPEIVCPVFYGRSEAVANAAEDYMSIYEYAPPKSRRTSASAFLANANAVAEAVLSRAFADFPIRGYANAFIRERLPEGMPLWTREV</sequence>
<dbReference type="STRING" id="89524.SAMN05444370_1456"/>
<accession>A0A1H4GBH3</accession>
<dbReference type="Pfam" id="PF01656">
    <property type="entry name" value="CbiA"/>
    <property type="match status" value="1"/>
</dbReference>
<keyword evidence="3" id="KW-1185">Reference proteome</keyword>
<dbReference type="PANTHER" id="PTHR13696">
    <property type="entry name" value="P-LOOP CONTAINING NUCLEOSIDE TRIPHOSPHATE HYDROLASE"/>
    <property type="match status" value="1"/>
</dbReference>
<evidence type="ECO:0000259" key="1">
    <source>
        <dbReference type="Pfam" id="PF01656"/>
    </source>
</evidence>
<dbReference type="SUPFAM" id="SSF52540">
    <property type="entry name" value="P-loop containing nucleoside triphosphate hydrolases"/>
    <property type="match status" value="1"/>
</dbReference>
<dbReference type="Gene3D" id="3.40.50.300">
    <property type="entry name" value="P-loop containing nucleotide triphosphate hydrolases"/>
    <property type="match status" value="1"/>
</dbReference>